<protein>
    <submittedName>
        <fullName evidence="1">Uncharacterized protein</fullName>
    </submittedName>
</protein>
<accession>A0A0A8ZPT9</accession>
<dbReference type="AlphaFoldDB" id="A0A0A8ZPT9"/>
<evidence type="ECO:0000313" key="1">
    <source>
        <dbReference type="EMBL" id="JAD39683.1"/>
    </source>
</evidence>
<proteinExistence type="predicted"/>
<dbReference type="EMBL" id="GBRH01258212">
    <property type="protein sequence ID" value="JAD39683.1"/>
    <property type="molecule type" value="Transcribed_RNA"/>
</dbReference>
<reference evidence="1" key="1">
    <citation type="submission" date="2014-09" db="EMBL/GenBank/DDBJ databases">
        <authorList>
            <person name="Magalhaes I.L.F."/>
            <person name="Oliveira U."/>
            <person name="Santos F.R."/>
            <person name="Vidigal T.H.D.A."/>
            <person name="Brescovit A.D."/>
            <person name="Santos A.J."/>
        </authorList>
    </citation>
    <scope>NUCLEOTIDE SEQUENCE</scope>
    <source>
        <tissue evidence="1">Shoot tissue taken approximately 20 cm above the soil surface</tissue>
    </source>
</reference>
<organism evidence="1">
    <name type="scientific">Arundo donax</name>
    <name type="common">Giant reed</name>
    <name type="synonym">Donax arundinaceus</name>
    <dbReference type="NCBI Taxonomy" id="35708"/>
    <lineage>
        <taxon>Eukaryota</taxon>
        <taxon>Viridiplantae</taxon>
        <taxon>Streptophyta</taxon>
        <taxon>Embryophyta</taxon>
        <taxon>Tracheophyta</taxon>
        <taxon>Spermatophyta</taxon>
        <taxon>Magnoliopsida</taxon>
        <taxon>Liliopsida</taxon>
        <taxon>Poales</taxon>
        <taxon>Poaceae</taxon>
        <taxon>PACMAD clade</taxon>
        <taxon>Arundinoideae</taxon>
        <taxon>Arundineae</taxon>
        <taxon>Arundo</taxon>
    </lineage>
</organism>
<reference evidence="1" key="2">
    <citation type="journal article" date="2015" name="Data Brief">
        <title>Shoot transcriptome of the giant reed, Arundo donax.</title>
        <authorList>
            <person name="Barrero R.A."/>
            <person name="Guerrero F.D."/>
            <person name="Moolhuijzen P."/>
            <person name="Goolsby J.A."/>
            <person name="Tidwell J."/>
            <person name="Bellgard S.E."/>
            <person name="Bellgard M.I."/>
        </authorList>
    </citation>
    <scope>NUCLEOTIDE SEQUENCE</scope>
    <source>
        <tissue evidence="1">Shoot tissue taken approximately 20 cm above the soil surface</tissue>
    </source>
</reference>
<name>A0A0A8ZPT9_ARUDO</name>
<sequence length="40" mass="4196">MTGVANLGAAYGGKASTIISRVGKSPFLLRSFALPRKFIV</sequence>